<evidence type="ECO:0000313" key="3">
    <source>
        <dbReference type="Proteomes" id="UP001283361"/>
    </source>
</evidence>
<comment type="caution">
    <text evidence="2">The sequence shown here is derived from an EMBL/GenBank/DDBJ whole genome shotgun (WGS) entry which is preliminary data.</text>
</comment>
<feature type="region of interest" description="Disordered" evidence="1">
    <location>
        <begin position="56"/>
        <end position="76"/>
    </location>
</feature>
<dbReference type="AlphaFoldDB" id="A0AAE0ZWK1"/>
<protein>
    <submittedName>
        <fullName evidence="2">Uncharacterized protein</fullName>
    </submittedName>
</protein>
<name>A0AAE0ZWK1_9GAST</name>
<dbReference type="Proteomes" id="UP001283361">
    <property type="component" value="Unassembled WGS sequence"/>
</dbReference>
<gene>
    <name evidence="2" type="ORF">RRG08_043662</name>
</gene>
<sequence>MLGDIMGVCQVKKQVRSGVYLYLRFNGKYLGITRHSSKAQCKAVRLASTTLSFKLAPQAQPRSRGPRQRGETTWEDKVAGGNEEILGVSDLSLVSSIMTSGQIRSRGSGDPQL</sequence>
<proteinExistence type="predicted"/>
<evidence type="ECO:0000313" key="2">
    <source>
        <dbReference type="EMBL" id="KAK3775977.1"/>
    </source>
</evidence>
<keyword evidence="3" id="KW-1185">Reference proteome</keyword>
<reference evidence="2" key="1">
    <citation type="journal article" date="2023" name="G3 (Bethesda)">
        <title>A reference genome for the long-term kleptoplast-retaining sea slug Elysia crispata morphotype clarki.</title>
        <authorList>
            <person name="Eastman K.E."/>
            <person name="Pendleton A.L."/>
            <person name="Shaikh M.A."/>
            <person name="Suttiyut T."/>
            <person name="Ogas R."/>
            <person name="Tomko P."/>
            <person name="Gavelis G."/>
            <person name="Widhalm J.R."/>
            <person name="Wisecaver J.H."/>
        </authorList>
    </citation>
    <scope>NUCLEOTIDE SEQUENCE</scope>
    <source>
        <strain evidence="2">ECLA1</strain>
    </source>
</reference>
<organism evidence="2 3">
    <name type="scientific">Elysia crispata</name>
    <name type="common">lettuce slug</name>
    <dbReference type="NCBI Taxonomy" id="231223"/>
    <lineage>
        <taxon>Eukaryota</taxon>
        <taxon>Metazoa</taxon>
        <taxon>Spiralia</taxon>
        <taxon>Lophotrochozoa</taxon>
        <taxon>Mollusca</taxon>
        <taxon>Gastropoda</taxon>
        <taxon>Heterobranchia</taxon>
        <taxon>Euthyneura</taxon>
        <taxon>Panpulmonata</taxon>
        <taxon>Sacoglossa</taxon>
        <taxon>Placobranchoidea</taxon>
        <taxon>Plakobranchidae</taxon>
        <taxon>Elysia</taxon>
    </lineage>
</organism>
<dbReference type="EMBL" id="JAWDGP010003253">
    <property type="protein sequence ID" value="KAK3775977.1"/>
    <property type="molecule type" value="Genomic_DNA"/>
</dbReference>
<accession>A0AAE0ZWK1</accession>
<evidence type="ECO:0000256" key="1">
    <source>
        <dbReference type="SAM" id="MobiDB-lite"/>
    </source>
</evidence>